<dbReference type="GO" id="GO:0006096">
    <property type="term" value="P:glycolytic process"/>
    <property type="evidence" value="ECO:0007669"/>
    <property type="project" value="UniProtKB-KW"/>
</dbReference>
<reference evidence="8" key="1">
    <citation type="journal article" date="2020" name="mSystems">
        <title>Genome- and Community-Level Interaction Insights into Carbon Utilization and Element Cycling Functions of Hydrothermarchaeota in Hydrothermal Sediment.</title>
        <authorList>
            <person name="Zhou Z."/>
            <person name="Liu Y."/>
            <person name="Xu W."/>
            <person name="Pan J."/>
            <person name="Luo Z.H."/>
            <person name="Li M."/>
        </authorList>
    </citation>
    <scope>NUCLEOTIDE SEQUENCE [LARGE SCALE GENOMIC DNA]</scope>
    <source>
        <strain evidence="8">SpSt-769</strain>
    </source>
</reference>
<gene>
    <name evidence="8" type="ORF">ENV54_11405</name>
</gene>
<comment type="catalytic activity">
    <reaction evidence="1">
        <text>(2R)-2-phosphoglycerate = (2R)-3-phosphoglycerate</text>
        <dbReference type="Rhea" id="RHEA:15901"/>
        <dbReference type="ChEBI" id="CHEBI:58272"/>
        <dbReference type="ChEBI" id="CHEBI:58289"/>
        <dbReference type="EC" id="5.4.2.12"/>
    </reaction>
</comment>
<sequence>MSLDSKTKFLILVPDGMADSPELETQGGSALEAAETPWMDRMAACGMVGMSHTIPEGMEPASDVANLSIMGYSPRDVYSGRAPFEAASMGIWLGPNDLAFRLNLVTLERNYTVMSDHSADHITSAEAKEIIFSLAPMIEDMGLDVHPGVSYRHLLIWRNGPEGLVTYPPHDFPGQLVPVHYPSGNGADILIRLIIKSWKILENHPVNVRRKNRCQGLANSVWPWGQGKPPRMRTLNERFGISGAVVAAVDLVKGIGAYAGLEPLHVEGATGYLDTNYQGKVEAALEALKERDFVYLHVEAPDEAGHSGQRDLKIKAIQDFDEKVVGPILKGLEAFPHWRILLMPDHQTPVSTRVHTAGPVPFILLDSEQWPRKIEVNAPPFSEKMAASTGTVVSQASDLIEMLLKDGGR</sequence>
<evidence type="ECO:0000256" key="4">
    <source>
        <dbReference type="ARBA" id="ARBA00005524"/>
    </source>
</evidence>
<feature type="domain" description="Metalloenzyme" evidence="7">
    <location>
        <begin position="8"/>
        <end position="371"/>
    </location>
</feature>
<comment type="similarity">
    <text evidence="4">Belongs to the BPG-independent phosphoglycerate mutase family. A-PGAM subfamily.</text>
</comment>
<evidence type="ECO:0000313" key="8">
    <source>
        <dbReference type="EMBL" id="HGH61889.1"/>
    </source>
</evidence>
<evidence type="ECO:0000256" key="2">
    <source>
        <dbReference type="ARBA" id="ARBA00002315"/>
    </source>
</evidence>
<dbReference type="GO" id="GO:0046872">
    <property type="term" value="F:metal ion binding"/>
    <property type="evidence" value="ECO:0007669"/>
    <property type="project" value="InterPro"/>
</dbReference>
<organism evidence="8">
    <name type="scientific">Desulfomonile tiedjei</name>
    <dbReference type="NCBI Taxonomy" id="2358"/>
    <lineage>
        <taxon>Bacteria</taxon>
        <taxon>Pseudomonadati</taxon>
        <taxon>Thermodesulfobacteriota</taxon>
        <taxon>Desulfomonilia</taxon>
        <taxon>Desulfomonilales</taxon>
        <taxon>Desulfomonilaceae</taxon>
        <taxon>Desulfomonile</taxon>
    </lineage>
</organism>
<dbReference type="InterPro" id="IPR042253">
    <property type="entry name" value="Pglycerate_mutase_ApgM_sf"/>
</dbReference>
<evidence type="ECO:0000256" key="1">
    <source>
        <dbReference type="ARBA" id="ARBA00000370"/>
    </source>
</evidence>
<keyword evidence="5" id="KW-0324">Glycolysis</keyword>
<name>A0A7C4ETF5_9BACT</name>
<dbReference type="AlphaFoldDB" id="A0A7C4ETF5"/>
<dbReference type="NCBIfam" id="TIGR00306">
    <property type="entry name" value="apgM"/>
    <property type="match status" value="1"/>
</dbReference>
<dbReference type="GO" id="GO:0004619">
    <property type="term" value="F:phosphoglycerate mutase activity"/>
    <property type="evidence" value="ECO:0007669"/>
    <property type="project" value="UniProtKB-EC"/>
</dbReference>
<comment type="function">
    <text evidence="2">Catalyzes the interconversion of 2-phosphoglycerate and 3-phosphoglycerate.</text>
</comment>
<dbReference type="PIRSF" id="PIRSF006392">
    <property type="entry name" value="IPGAM_arch"/>
    <property type="match status" value="1"/>
</dbReference>
<dbReference type="Gene3D" id="3.40.720.10">
    <property type="entry name" value="Alkaline Phosphatase, subunit A"/>
    <property type="match status" value="1"/>
</dbReference>
<dbReference type="PANTHER" id="PTHR31209">
    <property type="entry name" value="COFACTOR-INDEPENDENT PHOSPHOGLYCERATE MUTASE"/>
    <property type="match status" value="1"/>
</dbReference>
<dbReference type="CDD" id="cd16011">
    <property type="entry name" value="iPGM_like"/>
    <property type="match status" value="1"/>
</dbReference>
<comment type="pathway">
    <text evidence="3">Carbohydrate degradation.</text>
</comment>
<dbReference type="Pfam" id="PF01676">
    <property type="entry name" value="Metalloenzyme"/>
    <property type="match status" value="1"/>
</dbReference>
<dbReference type="EC" id="5.4.2.12" evidence="8"/>
<proteinExistence type="inferred from homology"/>
<dbReference type="Gene3D" id="3.30.70.2130">
    <property type="entry name" value="Metalloenzyme domain"/>
    <property type="match status" value="1"/>
</dbReference>
<protein>
    <submittedName>
        <fullName evidence="8">Cofactor-independent phosphoglycerate mutase</fullName>
        <ecNumber evidence="8">5.4.2.12</ecNumber>
    </submittedName>
</protein>
<dbReference type="InterPro" id="IPR004456">
    <property type="entry name" value="Pglycerate_mutase_ApgM"/>
</dbReference>
<dbReference type="NCBIfam" id="TIGR02535">
    <property type="entry name" value="hyp_Hser_kinase"/>
    <property type="match status" value="1"/>
</dbReference>
<dbReference type="EMBL" id="DTGT01000368">
    <property type="protein sequence ID" value="HGH61889.1"/>
    <property type="molecule type" value="Genomic_DNA"/>
</dbReference>
<evidence type="ECO:0000259" key="7">
    <source>
        <dbReference type="Pfam" id="PF01676"/>
    </source>
</evidence>
<dbReference type="SUPFAM" id="SSF53649">
    <property type="entry name" value="Alkaline phosphatase-like"/>
    <property type="match status" value="1"/>
</dbReference>
<dbReference type="InterPro" id="IPR023665">
    <property type="entry name" value="ApgAM_prokaryotes"/>
</dbReference>
<dbReference type="InterPro" id="IPR006124">
    <property type="entry name" value="Metalloenzyme"/>
</dbReference>
<comment type="caution">
    <text evidence="8">The sequence shown here is derived from an EMBL/GenBank/DDBJ whole genome shotgun (WGS) entry which is preliminary data.</text>
</comment>
<dbReference type="InterPro" id="IPR017850">
    <property type="entry name" value="Alkaline_phosphatase_core_sf"/>
</dbReference>
<evidence type="ECO:0000256" key="3">
    <source>
        <dbReference type="ARBA" id="ARBA00004921"/>
    </source>
</evidence>
<accession>A0A7C4ETF5</accession>
<dbReference type="PANTHER" id="PTHR31209:SF4">
    <property type="entry name" value="2,3-BISPHOSPHOGLYCERATE-INDEPENDENT PHOSPHOGLYCERATE MUTASE"/>
    <property type="match status" value="1"/>
</dbReference>
<dbReference type="NCBIfam" id="NF003242">
    <property type="entry name" value="PRK04200.1"/>
    <property type="match status" value="1"/>
</dbReference>
<evidence type="ECO:0000256" key="6">
    <source>
        <dbReference type="ARBA" id="ARBA00023235"/>
    </source>
</evidence>
<keyword evidence="6 8" id="KW-0413">Isomerase</keyword>
<evidence type="ECO:0000256" key="5">
    <source>
        <dbReference type="ARBA" id="ARBA00023152"/>
    </source>
</evidence>
<dbReference type="Pfam" id="PF10143">
    <property type="entry name" value="PhosphMutase"/>
    <property type="match status" value="1"/>
</dbReference>